<keyword evidence="1" id="KW-0472">Membrane</keyword>
<reference evidence="2 3" key="1">
    <citation type="submission" date="2018-07" db="EMBL/GenBank/DDBJ databases">
        <title>Genomic and Epidemiologic Investigation of an Indolent Hospital Outbreak.</title>
        <authorList>
            <person name="Johnson R.C."/>
            <person name="Deming C."/>
            <person name="Conlan S."/>
            <person name="Zellmer C.J."/>
            <person name="Michelin A.V."/>
            <person name="Lee-Lin S."/>
            <person name="Thomas P.J."/>
            <person name="Park M."/>
            <person name="Weingarten R.A."/>
            <person name="Less J."/>
            <person name="Dekker J.P."/>
            <person name="Frank K.M."/>
            <person name="Musser K.A."/>
            <person name="Mcquiston J.R."/>
            <person name="Henderson D.K."/>
            <person name="Lau A.F."/>
            <person name="Palmore T.N."/>
            <person name="Segre J.A."/>
        </authorList>
    </citation>
    <scope>NUCLEOTIDE SEQUENCE [LARGE SCALE GENOMIC DNA]</scope>
    <source>
        <strain evidence="2 3">SK-CDC1_0717</strain>
    </source>
</reference>
<dbReference type="InterPro" id="IPR009339">
    <property type="entry name" value="DUF998"/>
</dbReference>
<evidence type="ECO:0000256" key="1">
    <source>
        <dbReference type="SAM" id="Phobius"/>
    </source>
</evidence>
<keyword evidence="1" id="KW-0812">Transmembrane</keyword>
<feature type="transmembrane region" description="Helical" evidence="1">
    <location>
        <begin position="84"/>
        <end position="107"/>
    </location>
</feature>
<dbReference type="EMBL" id="QQYZ01000003">
    <property type="protein sequence ID" value="RSY88628.1"/>
    <property type="molecule type" value="Genomic_DNA"/>
</dbReference>
<evidence type="ECO:0000313" key="3">
    <source>
        <dbReference type="Proteomes" id="UP000287746"/>
    </source>
</evidence>
<feature type="transmembrane region" description="Helical" evidence="1">
    <location>
        <begin position="43"/>
        <end position="64"/>
    </location>
</feature>
<comment type="caution">
    <text evidence="2">The sequence shown here is derived from an EMBL/GenBank/DDBJ whole genome shotgun (WGS) entry which is preliminary data.</text>
</comment>
<sequence>MSRWASTMAGARWSIRWSRTSRRRSTKPRGGGQVMTDTDMGRWLLFAGVAAGLLFFIVPTIEIFRRPAFDIGRHAISMLSLGEGGWKMKAVFIVSGLLTFACAAGMFRALGGGWAGYAMLLLIGAHGVGLVMAGIYDAPAGLGFPAGTPLDQQPDMTARATVLHSVAFMLAYAGLVLACFALGTHFLLTEQLVPGVGSLVVGLALPAIIGIGMASVIPPGIAFYWGGMLGWLWVGATALHLAKVG</sequence>
<accession>A0A430G6P9</accession>
<gene>
    <name evidence="2" type="ORF">DAH66_03995</name>
</gene>
<dbReference type="AlphaFoldDB" id="A0A430G6P9"/>
<dbReference type="Pfam" id="PF06197">
    <property type="entry name" value="DUF998"/>
    <property type="match status" value="1"/>
</dbReference>
<feature type="transmembrane region" description="Helical" evidence="1">
    <location>
        <begin position="166"/>
        <end position="188"/>
    </location>
</feature>
<protein>
    <submittedName>
        <fullName evidence="2">DUF998 domain-containing protein</fullName>
    </submittedName>
</protein>
<proteinExistence type="predicted"/>
<organism evidence="2 3">
    <name type="scientific">Sphingomonas koreensis</name>
    <dbReference type="NCBI Taxonomy" id="93064"/>
    <lineage>
        <taxon>Bacteria</taxon>
        <taxon>Pseudomonadati</taxon>
        <taxon>Pseudomonadota</taxon>
        <taxon>Alphaproteobacteria</taxon>
        <taxon>Sphingomonadales</taxon>
        <taxon>Sphingomonadaceae</taxon>
        <taxon>Sphingomonas</taxon>
    </lineage>
</organism>
<name>A0A430G6P9_9SPHN</name>
<dbReference type="Proteomes" id="UP000287746">
    <property type="component" value="Unassembled WGS sequence"/>
</dbReference>
<keyword evidence="1" id="KW-1133">Transmembrane helix</keyword>
<feature type="transmembrane region" description="Helical" evidence="1">
    <location>
        <begin position="114"/>
        <end position="136"/>
    </location>
</feature>
<feature type="transmembrane region" description="Helical" evidence="1">
    <location>
        <begin position="223"/>
        <end position="242"/>
    </location>
</feature>
<feature type="transmembrane region" description="Helical" evidence="1">
    <location>
        <begin position="195"/>
        <end position="217"/>
    </location>
</feature>
<evidence type="ECO:0000313" key="2">
    <source>
        <dbReference type="EMBL" id="RSY88628.1"/>
    </source>
</evidence>